<name>A0AAD5VMX1_9AGAR</name>
<keyword evidence="3" id="KW-1185">Reference proteome</keyword>
<organism evidence="2 3">
    <name type="scientific">Leucocoprinus birnbaumii</name>
    <dbReference type="NCBI Taxonomy" id="56174"/>
    <lineage>
        <taxon>Eukaryota</taxon>
        <taxon>Fungi</taxon>
        <taxon>Dikarya</taxon>
        <taxon>Basidiomycota</taxon>
        <taxon>Agaricomycotina</taxon>
        <taxon>Agaricomycetes</taxon>
        <taxon>Agaricomycetidae</taxon>
        <taxon>Agaricales</taxon>
        <taxon>Agaricineae</taxon>
        <taxon>Agaricaceae</taxon>
        <taxon>Leucocoprinus</taxon>
    </lineage>
</organism>
<evidence type="ECO:0000256" key="1">
    <source>
        <dbReference type="SAM" id="MobiDB-lite"/>
    </source>
</evidence>
<sequence>MSAPYYPPVKPYQWRTITPRKTIPVYPPPEPLTYPQLPSTPRQLPATSKFTLSTHIVPGAHLRTLPLVPTPPPLPSNSPKPERTARNEQVRAQLRTLTAPPVSSGHPRILWICLNRYVRKGAKGTGLTLFLAHATGFPKEIWEPTIQSMLNSPSSELIDEIWVWEAVQHGDSALLNRDSLGMWFDWADNGRDILNFLHYFIPATLTDSPLPTHLRRVIPRRHIIDRFMGSKIEHSLELDIHMVAALRETFAALENPKLFSSLILIDPVIIKPYDLEEHAHADSRTNNLIYGALSRREEWLSREDALTGFKKNPFFNVWDPKALEVYINHGLYETKDSTGQPIVKLKTPGIQEAVCFAGTLTQFETFQRLKDLDQSVELRWIVPGKPGAGELGAPGSTHLRVWVRPKNSSNVRILKAGHLIPQEAPQELAHEICGFIQRKYGHVETIKSNL</sequence>
<reference evidence="2" key="1">
    <citation type="submission" date="2022-07" db="EMBL/GenBank/DDBJ databases">
        <title>Genome Sequence of Leucocoprinus birnbaumii.</title>
        <authorList>
            <person name="Buettner E."/>
        </authorList>
    </citation>
    <scope>NUCLEOTIDE SEQUENCE</scope>
    <source>
        <strain evidence="2">VT141</strain>
    </source>
</reference>
<evidence type="ECO:0008006" key="4">
    <source>
        <dbReference type="Google" id="ProtNLM"/>
    </source>
</evidence>
<dbReference type="Gene3D" id="3.40.50.1820">
    <property type="entry name" value="alpha/beta hydrolase"/>
    <property type="match status" value="2"/>
</dbReference>
<comment type="caution">
    <text evidence="2">The sequence shown here is derived from an EMBL/GenBank/DDBJ whole genome shotgun (WGS) entry which is preliminary data.</text>
</comment>
<dbReference type="AlphaFoldDB" id="A0AAD5VMX1"/>
<accession>A0AAD5VMX1</accession>
<evidence type="ECO:0000313" key="3">
    <source>
        <dbReference type="Proteomes" id="UP001213000"/>
    </source>
</evidence>
<dbReference type="EMBL" id="JANIEX010000649">
    <property type="protein sequence ID" value="KAJ3564589.1"/>
    <property type="molecule type" value="Genomic_DNA"/>
</dbReference>
<feature type="region of interest" description="Disordered" evidence="1">
    <location>
        <begin position="64"/>
        <end position="87"/>
    </location>
</feature>
<proteinExistence type="predicted"/>
<dbReference type="InterPro" id="IPR029058">
    <property type="entry name" value="AB_hydrolase_fold"/>
</dbReference>
<gene>
    <name evidence="2" type="ORF">NP233_g8198</name>
</gene>
<protein>
    <recommendedName>
        <fullName evidence="4">Alpha/beta-hydrolase</fullName>
    </recommendedName>
</protein>
<evidence type="ECO:0000313" key="2">
    <source>
        <dbReference type="EMBL" id="KAJ3564589.1"/>
    </source>
</evidence>
<feature type="compositionally biased region" description="Pro residues" evidence="1">
    <location>
        <begin position="68"/>
        <end position="78"/>
    </location>
</feature>
<dbReference type="Proteomes" id="UP001213000">
    <property type="component" value="Unassembled WGS sequence"/>
</dbReference>
<dbReference type="SUPFAM" id="SSF53474">
    <property type="entry name" value="alpha/beta-Hydrolases"/>
    <property type="match status" value="1"/>
</dbReference>